<dbReference type="RefSeq" id="WP_183610493.1">
    <property type="nucleotide sequence ID" value="NZ_JACHAZ010000014.1"/>
</dbReference>
<proteinExistence type="predicted"/>
<dbReference type="InterPro" id="IPR050194">
    <property type="entry name" value="Glycosyltransferase_grp1"/>
</dbReference>
<dbReference type="CDD" id="cd03801">
    <property type="entry name" value="GT4_PimA-like"/>
    <property type="match status" value="1"/>
</dbReference>
<reference evidence="2 3" key="1">
    <citation type="submission" date="2020-08" db="EMBL/GenBank/DDBJ databases">
        <title>Genomic Encyclopedia of Type Strains, Phase IV (KMG-V): Genome sequencing to study the core and pangenomes of soil and plant-associated prokaryotes.</title>
        <authorList>
            <person name="Whitman W."/>
        </authorList>
    </citation>
    <scope>NUCLEOTIDE SEQUENCE [LARGE SCALE GENOMIC DNA]</scope>
    <source>
        <strain evidence="2 3">SEMIA 415</strain>
    </source>
</reference>
<dbReference type="AlphaFoldDB" id="A0AAE2MSK5"/>
<dbReference type="EMBL" id="JACIGO010000014">
    <property type="protein sequence ID" value="MBB4294154.1"/>
    <property type="molecule type" value="Genomic_DNA"/>
</dbReference>
<dbReference type="GO" id="GO:0016757">
    <property type="term" value="F:glycosyltransferase activity"/>
    <property type="evidence" value="ECO:0007669"/>
    <property type="project" value="InterPro"/>
</dbReference>
<gene>
    <name evidence="2" type="ORF">GGE16_006253</name>
</gene>
<name>A0AAE2MSK5_RHILE</name>
<dbReference type="PANTHER" id="PTHR45947">
    <property type="entry name" value="SULFOQUINOVOSYL TRANSFERASE SQD2"/>
    <property type="match status" value="1"/>
</dbReference>
<evidence type="ECO:0000313" key="3">
    <source>
        <dbReference type="Proteomes" id="UP000538507"/>
    </source>
</evidence>
<dbReference type="InterPro" id="IPR001296">
    <property type="entry name" value="Glyco_trans_1"/>
</dbReference>
<dbReference type="Gene3D" id="3.40.50.2000">
    <property type="entry name" value="Glycogen Phosphorylase B"/>
    <property type="match status" value="2"/>
</dbReference>
<organism evidence="2 3">
    <name type="scientific">Rhizobium leguminosarum</name>
    <dbReference type="NCBI Taxonomy" id="384"/>
    <lineage>
        <taxon>Bacteria</taxon>
        <taxon>Pseudomonadati</taxon>
        <taxon>Pseudomonadota</taxon>
        <taxon>Alphaproteobacteria</taxon>
        <taxon>Hyphomicrobiales</taxon>
        <taxon>Rhizobiaceae</taxon>
        <taxon>Rhizobium/Agrobacterium group</taxon>
        <taxon>Rhizobium</taxon>
    </lineage>
</organism>
<dbReference type="PANTHER" id="PTHR45947:SF3">
    <property type="entry name" value="SULFOQUINOVOSYL TRANSFERASE SQD2"/>
    <property type="match status" value="1"/>
</dbReference>
<dbReference type="Proteomes" id="UP000538507">
    <property type="component" value="Unassembled WGS sequence"/>
</dbReference>
<evidence type="ECO:0000259" key="1">
    <source>
        <dbReference type="Pfam" id="PF00534"/>
    </source>
</evidence>
<dbReference type="SUPFAM" id="SSF53756">
    <property type="entry name" value="UDP-Glycosyltransferase/glycogen phosphorylase"/>
    <property type="match status" value="1"/>
</dbReference>
<comment type="caution">
    <text evidence="2">The sequence shown here is derived from an EMBL/GenBank/DDBJ whole genome shotgun (WGS) entry which is preliminary data.</text>
</comment>
<evidence type="ECO:0000313" key="2">
    <source>
        <dbReference type="EMBL" id="MBB4294154.1"/>
    </source>
</evidence>
<dbReference type="Pfam" id="PF00534">
    <property type="entry name" value="Glycos_transf_1"/>
    <property type="match status" value="1"/>
</dbReference>
<protein>
    <submittedName>
        <fullName evidence="2">Glycosyltransferase involved in cell wall biosynthesis</fullName>
    </submittedName>
</protein>
<accession>A0AAE2MSK5</accession>
<sequence>MQTLTFFLSLSGSLTAWKKAGILDREILHLSEYIRVGVFDKINIFSYSRSDLTLLSDLRAADPVYEKFDVLVPSRKATKSVILLHSIFGPLHHYRPIAASAALKTNQISGSWAALIAKVCTRRPLLLRFGYILSRRFRLNGQRRAAFLARLVERIGLRLADAVVVTSEQAATEIRGRTESSSKVHLVPTYVDTELFAPGNTVEEKERFIYVGRLTPQKNLANLIRAAQRGGFEIDMFGEGPLKGDLEALVEALGAKVRLLGSIPNTELAGTMKNYRYFVLPSLHEGLPKVLLEAMSTGLICVGTNIPGTSDLIEDGVTGYLSDGTSDLELADALRRASEGKSTGSAARALIEDRYGLRRYIQQEAAIFESVLN</sequence>
<feature type="domain" description="Glycosyl transferase family 1" evidence="1">
    <location>
        <begin position="194"/>
        <end position="341"/>
    </location>
</feature>